<dbReference type="PANTHER" id="PTHR21091:SF167">
    <property type="entry name" value="UROPORPHYRINOGEN DECARBOXYLASE 1, CHLOROPLASTIC"/>
    <property type="match status" value="1"/>
</dbReference>
<accession>A0AAV5MF75</accession>
<name>A0AAV5MF75_9ROSI</name>
<comment type="caution">
    <text evidence="2">The sequence shown here is derived from an EMBL/GenBank/DDBJ whole genome shotgun (WGS) entry which is preliminary data.</text>
</comment>
<evidence type="ECO:0000313" key="3">
    <source>
        <dbReference type="Proteomes" id="UP001054252"/>
    </source>
</evidence>
<dbReference type="GO" id="GO:0006779">
    <property type="term" value="P:porphyrin-containing compound biosynthetic process"/>
    <property type="evidence" value="ECO:0007669"/>
    <property type="project" value="InterPro"/>
</dbReference>
<organism evidence="2 3">
    <name type="scientific">Rubroshorea leprosula</name>
    <dbReference type="NCBI Taxonomy" id="152421"/>
    <lineage>
        <taxon>Eukaryota</taxon>
        <taxon>Viridiplantae</taxon>
        <taxon>Streptophyta</taxon>
        <taxon>Embryophyta</taxon>
        <taxon>Tracheophyta</taxon>
        <taxon>Spermatophyta</taxon>
        <taxon>Magnoliopsida</taxon>
        <taxon>eudicotyledons</taxon>
        <taxon>Gunneridae</taxon>
        <taxon>Pentapetalae</taxon>
        <taxon>rosids</taxon>
        <taxon>malvids</taxon>
        <taxon>Malvales</taxon>
        <taxon>Dipterocarpaceae</taxon>
        <taxon>Rubroshorea</taxon>
    </lineage>
</organism>
<feature type="domain" description="Uroporphyrinogen decarboxylase (URO-D)" evidence="1">
    <location>
        <begin position="38"/>
        <end position="164"/>
    </location>
</feature>
<dbReference type="InterPro" id="IPR000257">
    <property type="entry name" value="Uroporphyrinogen_deCOase"/>
</dbReference>
<evidence type="ECO:0000313" key="2">
    <source>
        <dbReference type="EMBL" id="GKV48137.1"/>
    </source>
</evidence>
<sequence>MSLSSPTSFNGAFVLFPKRASFNSKKFSVSCSSSSSPDPLLVKAARGEPIIQPPAWMMHQAGRYMAVYRKLAEKYPSFGERSETTDLIVKISLQPWEAFSPDGVIIFLDILTPLPAFGVAFDIEQVRGPVIQKPIILEECLKALHPIDLEKLHFVGESLKILSGTITANMLSKLVNLCDLDLSNNSLLSLSINGTGVNYSFLKLLSLRFSSCNIHKFPSFLRKAESLLILDISKNKISVNAEVNASDECGLQLHRQRGAQRCRIWSERLTDDATVLCALYDHSLVLTEPTEIFFSSLSGLID</sequence>
<dbReference type="AlphaFoldDB" id="A0AAV5MF75"/>
<dbReference type="EMBL" id="BPVZ01000247">
    <property type="protein sequence ID" value="GKV48137.1"/>
    <property type="molecule type" value="Genomic_DNA"/>
</dbReference>
<dbReference type="Proteomes" id="UP001054252">
    <property type="component" value="Unassembled WGS sequence"/>
</dbReference>
<reference evidence="2 3" key="1">
    <citation type="journal article" date="2021" name="Commun. Biol.">
        <title>The genome of Shorea leprosula (Dipterocarpaceae) highlights the ecological relevance of drought in aseasonal tropical rainforests.</title>
        <authorList>
            <person name="Ng K.K.S."/>
            <person name="Kobayashi M.J."/>
            <person name="Fawcett J.A."/>
            <person name="Hatakeyama M."/>
            <person name="Paape T."/>
            <person name="Ng C.H."/>
            <person name="Ang C.C."/>
            <person name="Tnah L.H."/>
            <person name="Lee C.T."/>
            <person name="Nishiyama T."/>
            <person name="Sese J."/>
            <person name="O'Brien M.J."/>
            <person name="Copetti D."/>
            <person name="Mohd Noor M.I."/>
            <person name="Ong R.C."/>
            <person name="Putra M."/>
            <person name="Sireger I.Z."/>
            <person name="Indrioko S."/>
            <person name="Kosugi Y."/>
            <person name="Izuno A."/>
            <person name="Isagi Y."/>
            <person name="Lee S.L."/>
            <person name="Shimizu K.K."/>
        </authorList>
    </citation>
    <scope>NUCLEOTIDE SEQUENCE [LARGE SCALE GENOMIC DNA]</scope>
    <source>
        <strain evidence="2">214</strain>
    </source>
</reference>
<protein>
    <recommendedName>
        <fullName evidence="1">Uroporphyrinogen decarboxylase (URO-D) domain-containing protein</fullName>
    </recommendedName>
</protein>
<dbReference type="GO" id="GO:0004853">
    <property type="term" value="F:uroporphyrinogen decarboxylase activity"/>
    <property type="evidence" value="ECO:0007669"/>
    <property type="project" value="InterPro"/>
</dbReference>
<dbReference type="PANTHER" id="PTHR21091">
    <property type="entry name" value="METHYLTETRAHYDROFOLATE:HOMOCYSTEINE METHYLTRANSFERASE RELATED"/>
    <property type="match status" value="1"/>
</dbReference>
<evidence type="ECO:0000259" key="1">
    <source>
        <dbReference type="Pfam" id="PF01208"/>
    </source>
</evidence>
<keyword evidence="3" id="KW-1185">Reference proteome</keyword>
<dbReference type="Pfam" id="PF01208">
    <property type="entry name" value="URO-D"/>
    <property type="match status" value="1"/>
</dbReference>
<dbReference type="SUPFAM" id="SSF52058">
    <property type="entry name" value="L domain-like"/>
    <property type="match status" value="1"/>
</dbReference>
<gene>
    <name evidence="2" type="ORF">SLEP1_g54967</name>
</gene>
<dbReference type="Gene3D" id="3.20.20.210">
    <property type="match status" value="1"/>
</dbReference>
<dbReference type="InterPro" id="IPR038071">
    <property type="entry name" value="UROD/MetE-like_sf"/>
</dbReference>
<dbReference type="SUPFAM" id="SSF51726">
    <property type="entry name" value="UROD/MetE-like"/>
    <property type="match status" value="1"/>
</dbReference>
<proteinExistence type="predicted"/>